<evidence type="ECO:0000313" key="1">
    <source>
        <dbReference type="EMBL" id="DAE02837.1"/>
    </source>
</evidence>
<proteinExistence type="predicted"/>
<dbReference type="Pfam" id="PF13479">
    <property type="entry name" value="AAA_24"/>
    <property type="match status" value="1"/>
</dbReference>
<reference evidence="1" key="1">
    <citation type="journal article" date="2021" name="Proc. Natl. Acad. Sci. U.S.A.">
        <title>A Catalog of Tens of Thousands of Viruses from Human Metagenomes Reveals Hidden Associations with Chronic Diseases.</title>
        <authorList>
            <person name="Tisza M.J."/>
            <person name="Buck C.B."/>
        </authorList>
    </citation>
    <scope>NUCLEOTIDE SEQUENCE</scope>
    <source>
        <strain evidence="1">Ctrvp54</strain>
    </source>
</reference>
<accession>A0A8S5P8B2</accession>
<dbReference type="EMBL" id="BK015354">
    <property type="protein sequence ID" value="DAE02837.1"/>
    <property type="molecule type" value="Genomic_DNA"/>
</dbReference>
<name>A0A8S5P8B2_9CAUD</name>
<protein>
    <submittedName>
        <fullName evidence="1">AAA domain protein</fullName>
    </submittedName>
</protein>
<organism evidence="1">
    <name type="scientific">Siphoviridae sp. ctrvp54</name>
    <dbReference type="NCBI Taxonomy" id="2825690"/>
    <lineage>
        <taxon>Viruses</taxon>
        <taxon>Duplodnaviria</taxon>
        <taxon>Heunggongvirae</taxon>
        <taxon>Uroviricota</taxon>
        <taxon>Caudoviricetes</taxon>
    </lineage>
</organism>
<sequence>MAIPVLIIGKSGSGKSASLRNLDPNRVALVNVLGKPLPFRGKFTQVVTDDYNKVAACIASAPKKGRDIIIVDDAGYLITNMFMRGHSNAGAGNGVFTLYNSIGDRFWNLIEAIRAEPSNARVYLIMHEDMNDFGQVKPKTIGKLIDEKVCLEGMFTICLRCMISDGKHVFRTQSDGMDTAKSPMGMFDALEIDNDLNYVDQQIVEYYKEDEN</sequence>